<dbReference type="Gene3D" id="1.20.1560.10">
    <property type="entry name" value="ABC transporter type 1, transmembrane domain"/>
    <property type="match status" value="1"/>
</dbReference>
<dbReference type="PANTHER" id="PTHR24221">
    <property type="entry name" value="ATP-BINDING CASSETTE SUB-FAMILY B"/>
    <property type="match status" value="1"/>
</dbReference>
<dbReference type="PROSITE" id="PS50929">
    <property type="entry name" value="ABC_TM1F"/>
    <property type="match status" value="1"/>
</dbReference>
<organism evidence="12 13">
    <name type="scientific">Jhaorihella thermophila</name>
    <dbReference type="NCBI Taxonomy" id="488547"/>
    <lineage>
        <taxon>Bacteria</taxon>
        <taxon>Pseudomonadati</taxon>
        <taxon>Pseudomonadota</taxon>
        <taxon>Alphaproteobacteria</taxon>
        <taxon>Rhodobacterales</taxon>
        <taxon>Paracoccaceae</taxon>
        <taxon>Jhaorihella</taxon>
    </lineage>
</organism>
<dbReference type="Pfam" id="PF00005">
    <property type="entry name" value="ABC_tran"/>
    <property type="match status" value="1"/>
</dbReference>
<dbReference type="InterPro" id="IPR005074">
    <property type="entry name" value="Peptidase_C39"/>
</dbReference>
<comment type="subcellular location">
    <subcellularLocation>
        <location evidence="1">Cell membrane</location>
        <topology evidence="1">Multi-pass membrane protein</topology>
    </subcellularLocation>
</comment>
<dbReference type="PROSITE" id="PS50893">
    <property type="entry name" value="ABC_TRANSPORTER_2"/>
    <property type="match status" value="1"/>
</dbReference>
<feature type="compositionally biased region" description="Low complexity" evidence="7">
    <location>
        <begin position="1"/>
        <end position="17"/>
    </location>
</feature>
<dbReference type="InterPro" id="IPR011527">
    <property type="entry name" value="ABC1_TM_dom"/>
</dbReference>
<dbReference type="RefSeq" id="WP_104007105.1">
    <property type="nucleotide sequence ID" value="NZ_FNVD01000003.1"/>
</dbReference>
<dbReference type="GO" id="GO:0034040">
    <property type="term" value="F:ATPase-coupled lipid transmembrane transporter activity"/>
    <property type="evidence" value="ECO:0007669"/>
    <property type="project" value="TreeGrafter"/>
</dbReference>
<evidence type="ECO:0000256" key="6">
    <source>
        <dbReference type="ARBA" id="ARBA00023136"/>
    </source>
</evidence>
<dbReference type="PROSITE" id="PS00211">
    <property type="entry name" value="ABC_TRANSPORTER_1"/>
    <property type="match status" value="1"/>
</dbReference>
<feature type="domain" description="ABC transporter" evidence="9">
    <location>
        <begin position="491"/>
        <end position="725"/>
    </location>
</feature>
<dbReference type="InterPro" id="IPR027417">
    <property type="entry name" value="P-loop_NTPase"/>
</dbReference>
<dbReference type="CDD" id="cd18587">
    <property type="entry name" value="ABC_6TM_LapB_like"/>
    <property type="match status" value="1"/>
</dbReference>
<dbReference type="PROSITE" id="PS50990">
    <property type="entry name" value="PEPTIDASE_C39"/>
    <property type="match status" value="1"/>
</dbReference>
<dbReference type="InterPro" id="IPR017871">
    <property type="entry name" value="ABC_transporter-like_CS"/>
</dbReference>
<dbReference type="GO" id="GO:0005524">
    <property type="term" value="F:ATP binding"/>
    <property type="evidence" value="ECO:0007669"/>
    <property type="project" value="UniProtKB-KW"/>
</dbReference>
<dbReference type="InterPro" id="IPR039421">
    <property type="entry name" value="Type_1_exporter"/>
</dbReference>
<dbReference type="SUPFAM" id="SSF52540">
    <property type="entry name" value="P-loop containing nucleoside triphosphate hydrolases"/>
    <property type="match status" value="1"/>
</dbReference>
<proteinExistence type="predicted"/>
<keyword evidence="4 12" id="KW-0067">ATP-binding</keyword>
<feature type="transmembrane region" description="Helical" evidence="8">
    <location>
        <begin position="180"/>
        <end position="202"/>
    </location>
</feature>
<dbReference type="GO" id="GO:0006508">
    <property type="term" value="P:proteolysis"/>
    <property type="evidence" value="ECO:0007669"/>
    <property type="project" value="InterPro"/>
</dbReference>
<dbReference type="Gene3D" id="3.90.70.10">
    <property type="entry name" value="Cysteine proteinases"/>
    <property type="match status" value="1"/>
</dbReference>
<evidence type="ECO:0000256" key="2">
    <source>
        <dbReference type="ARBA" id="ARBA00022692"/>
    </source>
</evidence>
<dbReference type="GO" id="GO:0140359">
    <property type="term" value="F:ABC-type transporter activity"/>
    <property type="evidence" value="ECO:0007669"/>
    <property type="project" value="InterPro"/>
</dbReference>
<keyword evidence="2 8" id="KW-0812">Transmembrane</keyword>
<evidence type="ECO:0000259" key="11">
    <source>
        <dbReference type="PROSITE" id="PS50990"/>
    </source>
</evidence>
<gene>
    <name evidence="12" type="ORF">SAMN05421751_103133</name>
</gene>
<dbReference type="Proteomes" id="UP000236742">
    <property type="component" value="Unassembled WGS sequence"/>
</dbReference>
<evidence type="ECO:0000256" key="3">
    <source>
        <dbReference type="ARBA" id="ARBA00022741"/>
    </source>
</evidence>
<dbReference type="SMART" id="SM00382">
    <property type="entry name" value="AAA"/>
    <property type="match status" value="1"/>
</dbReference>
<feature type="transmembrane region" description="Helical" evidence="8">
    <location>
        <begin position="214"/>
        <end position="234"/>
    </location>
</feature>
<keyword evidence="13" id="KW-1185">Reference proteome</keyword>
<evidence type="ECO:0000256" key="1">
    <source>
        <dbReference type="ARBA" id="ARBA00004651"/>
    </source>
</evidence>
<keyword evidence="6 8" id="KW-0472">Membrane</keyword>
<dbReference type="SUPFAM" id="SSF90123">
    <property type="entry name" value="ABC transporter transmembrane region"/>
    <property type="match status" value="1"/>
</dbReference>
<evidence type="ECO:0000259" key="9">
    <source>
        <dbReference type="PROSITE" id="PS50893"/>
    </source>
</evidence>
<feature type="domain" description="ABC transmembrane type-1" evidence="10">
    <location>
        <begin position="180"/>
        <end position="453"/>
    </location>
</feature>
<evidence type="ECO:0000313" key="13">
    <source>
        <dbReference type="Proteomes" id="UP000236742"/>
    </source>
</evidence>
<feature type="region of interest" description="Disordered" evidence="7">
    <location>
        <begin position="1"/>
        <end position="20"/>
    </location>
</feature>
<dbReference type="GO" id="GO:0008233">
    <property type="term" value="F:peptidase activity"/>
    <property type="evidence" value="ECO:0007669"/>
    <property type="project" value="InterPro"/>
</dbReference>
<name>A0A1H5U020_9RHOB</name>
<keyword evidence="5 8" id="KW-1133">Transmembrane helix</keyword>
<dbReference type="OrthoDB" id="9808328at2"/>
<feature type="transmembrane region" description="Helical" evidence="8">
    <location>
        <begin position="316"/>
        <end position="333"/>
    </location>
</feature>
<dbReference type="GO" id="GO:0005886">
    <property type="term" value="C:plasma membrane"/>
    <property type="evidence" value="ECO:0007669"/>
    <property type="project" value="UniProtKB-SubCell"/>
</dbReference>
<protein>
    <submittedName>
        <fullName evidence="12">ATP-binding cassette, subfamily C, LapB</fullName>
    </submittedName>
</protein>
<keyword evidence="3" id="KW-0547">Nucleotide-binding</keyword>
<evidence type="ECO:0000259" key="10">
    <source>
        <dbReference type="PROSITE" id="PS50929"/>
    </source>
</evidence>
<evidence type="ECO:0000256" key="4">
    <source>
        <dbReference type="ARBA" id="ARBA00022840"/>
    </source>
</evidence>
<dbReference type="InterPro" id="IPR036640">
    <property type="entry name" value="ABC1_TM_sf"/>
</dbReference>
<dbReference type="GO" id="GO:0016887">
    <property type="term" value="F:ATP hydrolysis activity"/>
    <property type="evidence" value="ECO:0007669"/>
    <property type="project" value="InterPro"/>
</dbReference>
<feature type="transmembrane region" description="Helical" evidence="8">
    <location>
        <begin position="286"/>
        <end position="310"/>
    </location>
</feature>
<feature type="domain" description="Peptidase C39" evidence="11">
    <location>
        <begin position="19"/>
        <end position="141"/>
    </location>
</feature>
<dbReference type="InterPro" id="IPR003593">
    <property type="entry name" value="AAA+_ATPase"/>
</dbReference>
<sequence length="726" mass="77700">MNRSVAGAAPARPAAPAAEDERLDPPLRLVRWFAAFHGRPFTAAAVLARLPAGANLARPDDLELALAALGLKTRSHRADLRRLDPAVPPCIAFRHKGSPVAVVSITPARGSVELFDPETGLTEHHPMRVFRRRIAPDLLLVAPEEDQRTRPGAPPAPTAAADRHWFWGPVRDNWRGWAQVVLATLLINLMALALPLFVMNVYDRVIPTFSTVTLWTLAIGVGLAIALDLLLRLLRAGLLERISRRVDLRAASALFRQALNLRLLDRQDGAASLASRIREYEAVRELFASTSFVAAVDLLFVGLFIGVLAIVVGPLAWVPLGAMAVILTLALLAQIPMARTADTAGDVAARRLNVLAEALGGVLTVKALNAEPVMQREWERAVAASARLNGRARVWANFVQSATLAVQQLTSIVIVAWGVYLVVDGTISVGALIAANILASRALAPLALIAQTVFRAQYARKSLGALDAIMQTPTESTQAVRSGLRVRRGEVSLRDVDFTWPGAATPALRGVSLDIPAGARVALLGRVGSGKSTLGKMLAGLIAPDTGTVLIDSHGASHYDPAELRAGIGYLPQSPEFFTGTLRENLLIGRPDATQDEIDRALYLSGLDDFVAAAPEGLALFIGDRGARLSGGQAQALSLARLLIRRPRLMFLDEPTNSMDQEMEARVCRRLDRDLGRDCGLILCTHRQPLAVIADRYAVLDAGRKVLDGPRAEVTAALSAAPAGGG</sequence>
<evidence type="ECO:0000256" key="7">
    <source>
        <dbReference type="SAM" id="MobiDB-lite"/>
    </source>
</evidence>
<dbReference type="InterPro" id="IPR003439">
    <property type="entry name" value="ABC_transporter-like_ATP-bd"/>
</dbReference>
<reference evidence="12 13" key="1">
    <citation type="submission" date="2016-10" db="EMBL/GenBank/DDBJ databases">
        <authorList>
            <person name="de Groot N.N."/>
        </authorList>
    </citation>
    <scope>NUCLEOTIDE SEQUENCE [LARGE SCALE GENOMIC DNA]</scope>
    <source>
        <strain evidence="12 13">DSM 23413</strain>
    </source>
</reference>
<dbReference type="PANTHER" id="PTHR24221:SF248">
    <property type="entry name" value="ABC TRANSPORTER TRANSMEMBRANE REGION"/>
    <property type="match status" value="1"/>
</dbReference>
<evidence type="ECO:0000313" key="12">
    <source>
        <dbReference type="EMBL" id="SEF68454.1"/>
    </source>
</evidence>
<dbReference type="EMBL" id="FNVD01000003">
    <property type="protein sequence ID" value="SEF68454.1"/>
    <property type="molecule type" value="Genomic_DNA"/>
</dbReference>
<accession>A0A1H5U020</accession>
<dbReference type="Pfam" id="PF00664">
    <property type="entry name" value="ABC_membrane"/>
    <property type="match status" value="1"/>
</dbReference>
<evidence type="ECO:0000256" key="8">
    <source>
        <dbReference type="SAM" id="Phobius"/>
    </source>
</evidence>
<dbReference type="Gene3D" id="3.40.50.300">
    <property type="entry name" value="P-loop containing nucleotide triphosphate hydrolases"/>
    <property type="match status" value="1"/>
</dbReference>
<evidence type="ECO:0000256" key="5">
    <source>
        <dbReference type="ARBA" id="ARBA00022989"/>
    </source>
</evidence>
<dbReference type="AlphaFoldDB" id="A0A1H5U020"/>